<protein>
    <submittedName>
        <fullName evidence="2">Uncharacterized protein</fullName>
    </submittedName>
</protein>
<reference evidence="2 3" key="1">
    <citation type="submission" date="2020-11" db="EMBL/GenBank/DDBJ databases">
        <authorList>
            <person name="Kim M.K."/>
        </authorList>
    </citation>
    <scope>NUCLEOTIDE SEQUENCE [LARGE SCALE GENOMIC DNA]</scope>
    <source>
        <strain evidence="2 3">BT439</strain>
    </source>
</reference>
<feature type="compositionally biased region" description="Basic and acidic residues" evidence="1">
    <location>
        <begin position="1105"/>
        <end position="1118"/>
    </location>
</feature>
<sequence>MGRNIYQLFIYLLLGPFVSYGQSAVQTAAKLHQLHQRIIAAKPPFNKEAAADTVLECSRQFFQLLATAKGKLANGDKLTVAEVHNAYQDNPFLKSTVEEVYRRFTEATIVKSDQQADLEVGITQKKVAAVLAQDKLLSNIAQLLAAQLVADTSRNNRTDSNRSDLLKRLYQHATGQPLPSAFKDSIQLIQSELVGAVHQKLNTFYADYTNIRATTEVTSAASGSLRTALWNYLRLSAPADKTGNANKERLQQAYAAMRQRYAELSAAQNQRRTSAVALSEAHRIRQDLESAALLPSLSLAPGLSLPTAATVLAGGGKAAPPATSAEGAIIDGTARFLADRLKQELNATFFQHFATLLHDSAYVELQWLFPSTARLLSSGAADYSTVVQTLRGTFERDLRELLFNYGTLLENQQFYTRRLNLGPEAERLLHFTYASSRALYYLTHGAHPADLLNRLQQDLTRNGLLANNAPLAQTLTLTNALSEALLDGNVLDQHWLPTQQVEALLRTPATRELLLGVLLERIKQTQQLANVAKWLLKPTVFRPLVFDFVVLSGQLESQAQLLRERAKQAPLRAADFAPLCQTMLSSLEWATQRSNALLVQANDPGRMSDPQLQARLALYRSIGDALLQGFVAADGGDYGVALSNLLDVVLLSLGQEKAPAGGGNIGPALDAEARLRQLPQPARTQLLSLPQLVRYGSFMAAVAQAKNADDVKSALEAAALPVGSSSIKRLSFSSFSINAFTGVTTGAEYAYLTQAQRVAGLPDVNYWRYNLGPTAPIGLSWAWGLRGAALPVRRRALLTPTSWLLPATRQRQRAARNRRLDQAYRYYDIDGEERYLRGAAVGVFVSVIDLGVPVLLRFNDPHAAPLPSNIGFRQVLAPGLFGFYHMRGTPLSLFAGAQFTPQLRELRQLTPDSARGNRSFNNLDARNSIRLNVGITVDIPLFQLYTRNAPRTLSPRRADVERVAKRDARDLESLRDAQYQQGEKRRKAAWRDSTTQATQRALNVLTSDQLRQLGPELDAMLRALEVEYDKPANALFRQLNAPLLDSMRRNWVPKAKKAAATAAQANGEQTRVQTQALNELARLRALMLMAEAEARAEWTKNVQKRAAEQSRHAAKEGKAVNTGQQPTFAPIRIPVEPK</sequence>
<evidence type="ECO:0000313" key="2">
    <source>
        <dbReference type="EMBL" id="MBF9141278.1"/>
    </source>
</evidence>
<proteinExistence type="predicted"/>
<comment type="caution">
    <text evidence="2">The sequence shown here is derived from an EMBL/GenBank/DDBJ whole genome shotgun (WGS) entry which is preliminary data.</text>
</comment>
<dbReference type="AlphaFoldDB" id="A0A931BF20"/>
<dbReference type="RefSeq" id="WP_196285653.1">
    <property type="nucleotide sequence ID" value="NZ_JADQDP010000002.1"/>
</dbReference>
<keyword evidence="3" id="KW-1185">Reference proteome</keyword>
<evidence type="ECO:0000313" key="3">
    <source>
        <dbReference type="Proteomes" id="UP000645610"/>
    </source>
</evidence>
<dbReference type="EMBL" id="JADQDP010000002">
    <property type="protein sequence ID" value="MBF9141278.1"/>
    <property type="molecule type" value="Genomic_DNA"/>
</dbReference>
<accession>A0A931BF20</accession>
<evidence type="ECO:0000256" key="1">
    <source>
        <dbReference type="SAM" id="MobiDB-lite"/>
    </source>
</evidence>
<name>A0A931BF20_9BACT</name>
<organism evidence="2 3">
    <name type="scientific">Hymenobacter properus</name>
    <dbReference type="NCBI Taxonomy" id="2791026"/>
    <lineage>
        <taxon>Bacteria</taxon>
        <taxon>Pseudomonadati</taxon>
        <taxon>Bacteroidota</taxon>
        <taxon>Cytophagia</taxon>
        <taxon>Cytophagales</taxon>
        <taxon>Hymenobacteraceae</taxon>
        <taxon>Hymenobacter</taxon>
    </lineage>
</organism>
<feature type="region of interest" description="Disordered" evidence="1">
    <location>
        <begin position="974"/>
        <end position="994"/>
    </location>
</feature>
<gene>
    <name evidence="2" type="ORF">I2I01_06510</name>
</gene>
<dbReference type="Proteomes" id="UP000645610">
    <property type="component" value="Unassembled WGS sequence"/>
</dbReference>
<feature type="region of interest" description="Disordered" evidence="1">
    <location>
        <begin position="1104"/>
        <end position="1138"/>
    </location>
</feature>